<keyword evidence="2" id="KW-1185">Reference proteome</keyword>
<dbReference type="Proteomes" id="UP000558488">
    <property type="component" value="Unassembled WGS sequence"/>
</dbReference>
<organism evidence="1 2">
    <name type="scientific">Pipistrellus kuhlii</name>
    <name type="common">Kuhl's pipistrelle</name>
    <dbReference type="NCBI Taxonomy" id="59472"/>
    <lineage>
        <taxon>Eukaryota</taxon>
        <taxon>Metazoa</taxon>
        <taxon>Chordata</taxon>
        <taxon>Craniata</taxon>
        <taxon>Vertebrata</taxon>
        <taxon>Euteleostomi</taxon>
        <taxon>Mammalia</taxon>
        <taxon>Eutheria</taxon>
        <taxon>Laurasiatheria</taxon>
        <taxon>Chiroptera</taxon>
        <taxon>Yangochiroptera</taxon>
        <taxon>Vespertilionidae</taxon>
        <taxon>Pipistrellus</taxon>
    </lineage>
</organism>
<gene>
    <name evidence="1" type="ORF">mPipKuh1_010108</name>
</gene>
<accession>A0A7J7YMC3</accession>
<comment type="caution">
    <text evidence="1">The sequence shown here is derived from an EMBL/GenBank/DDBJ whole genome shotgun (WGS) entry which is preliminary data.</text>
</comment>
<proteinExistence type="predicted"/>
<dbReference type="EMBL" id="JACAGB010000005">
    <property type="protein sequence ID" value="KAF6363111.1"/>
    <property type="molecule type" value="Genomic_DNA"/>
</dbReference>
<reference evidence="1 2" key="1">
    <citation type="journal article" date="2020" name="Nature">
        <title>Six reference-quality genomes reveal evolution of bat adaptations.</title>
        <authorList>
            <person name="Jebb D."/>
            <person name="Huang Z."/>
            <person name="Pippel M."/>
            <person name="Hughes G.M."/>
            <person name="Lavrichenko K."/>
            <person name="Devanna P."/>
            <person name="Winkler S."/>
            <person name="Jermiin L.S."/>
            <person name="Skirmuntt E.C."/>
            <person name="Katzourakis A."/>
            <person name="Burkitt-Gray L."/>
            <person name="Ray D.A."/>
            <person name="Sullivan K.A.M."/>
            <person name="Roscito J.G."/>
            <person name="Kirilenko B.M."/>
            <person name="Davalos L.M."/>
            <person name="Corthals A.P."/>
            <person name="Power M.L."/>
            <person name="Jones G."/>
            <person name="Ransome R.D."/>
            <person name="Dechmann D.K.N."/>
            <person name="Locatelli A.G."/>
            <person name="Puechmaille S.J."/>
            <person name="Fedrigo O."/>
            <person name="Jarvis E.D."/>
            <person name="Hiller M."/>
            <person name="Vernes S.C."/>
            <person name="Myers E.W."/>
            <person name="Teeling E.C."/>
        </authorList>
    </citation>
    <scope>NUCLEOTIDE SEQUENCE [LARGE SCALE GENOMIC DNA]</scope>
    <source>
        <strain evidence="1">MPipKuh1</strain>
        <tissue evidence="1">Flight muscle</tissue>
    </source>
</reference>
<evidence type="ECO:0000313" key="2">
    <source>
        <dbReference type="Proteomes" id="UP000558488"/>
    </source>
</evidence>
<name>A0A7J7YMC3_PIPKU</name>
<dbReference type="AlphaFoldDB" id="A0A7J7YMC3"/>
<sequence>MKARVKEGAGGREECGSAPVLELIGQPVQSLIEPSPSDGRGGLKVPGPVMQRVQAQLVCDLSCVHGIGEVLLVCKHEQDNILHLSHHPHHLLSGLIHAFLVSAVNHKDETITVLAVVAPQRPDLVLAVYVPHDKADVLILHSLHVETYGGNGVHDLTQLQFVQDGGLPSSVQSHHE</sequence>
<evidence type="ECO:0000313" key="1">
    <source>
        <dbReference type="EMBL" id="KAF6363111.1"/>
    </source>
</evidence>
<protein>
    <submittedName>
        <fullName evidence="1">Uncharacterized protein</fullName>
    </submittedName>
</protein>